<protein>
    <submittedName>
        <fullName evidence="7">TlpA family protein disulfide reductase</fullName>
    </submittedName>
</protein>
<dbReference type="RefSeq" id="WP_386065127.1">
    <property type="nucleotide sequence ID" value="NZ_JBHLTQ010000007.1"/>
</dbReference>
<keyword evidence="8" id="KW-1185">Reference proteome</keyword>
<evidence type="ECO:0000256" key="2">
    <source>
        <dbReference type="ARBA" id="ARBA00022748"/>
    </source>
</evidence>
<reference evidence="7 8" key="1">
    <citation type="submission" date="2024-09" db="EMBL/GenBank/DDBJ databases">
        <authorList>
            <person name="Sun Q."/>
            <person name="Mori K."/>
        </authorList>
    </citation>
    <scope>NUCLEOTIDE SEQUENCE [LARGE SCALE GENOMIC DNA]</scope>
    <source>
        <strain evidence="7 8">NCAIM B.02481</strain>
    </source>
</reference>
<dbReference type="InterPro" id="IPR050553">
    <property type="entry name" value="Thioredoxin_ResA/DsbE_sf"/>
</dbReference>
<dbReference type="Proteomes" id="UP001589832">
    <property type="component" value="Unassembled WGS sequence"/>
</dbReference>
<dbReference type="CDD" id="cd02966">
    <property type="entry name" value="TlpA_like_family"/>
    <property type="match status" value="1"/>
</dbReference>
<comment type="subcellular location">
    <subcellularLocation>
        <location evidence="1">Cell envelope</location>
    </subcellularLocation>
</comment>
<feature type="domain" description="Thioredoxin" evidence="6">
    <location>
        <begin position="306"/>
        <end position="450"/>
    </location>
</feature>
<name>A0ABV6QC15_9FLAO</name>
<dbReference type="PROSITE" id="PS51352">
    <property type="entry name" value="THIOREDOXIN_2"/>
    <property type="match status" value="1"/>
</dbReference>
<keyword evidence="5" id="KW-0175">Coiled coil</keyword>
<dbReference type="PROSITE" id="PS51257">
    <property type="entry name" value="PROKAR_LIPOPROTEIN"/>
    <property type="match status" value="1"/>
</dbReference>
<evidence type="ECO:0000256" key="5">
    <source>
        <dbReference type="SAM" id="Coils"/>
    </source>
</evidence>
<evidence type="ECO:0000313" key="8">
    <source>
        <dbReference type="Proteomes" id="UP001589832"/>
    </source>
</evidence>
<dbReference type="InterPro" id="IPR036249">
    <property type="entry name" value="Thioredoxin-like_sf"/>
</dbReference>
<proteinExistence type="predicted"/>
<evidence type="ECO:0000313" key="7">
    <source>
        <dbReference type="EMBL" id="MFC0605810.1"/>
    </source>
</evidence>
<dbReference type="Pfam" id="PF08534">
    <property type="entry name" value="Redoxin"/>
    <property type="match status" value="1"/>
</dbReference>
<feature type="coiled-coil region" evidence="5">
    <location>
        <begin position="144"/>
        <end position="171"/>
    </location>
</feature>
<keyword evidence="2" id="KW-0201">Cytochrome c-type biogenesis</keyword>
<dbReference type="EMBL" id="JBHLTQ010000007">
    <property type="protein sequence ID" value="MFC0605810.1"/>
    <property type="molecule type" value="Genomic_DNA"/>
</dbReference>
<comment type="caution">
    <text evidence="7">The sequence shown here is derived from an EMBL/GenBank/DDBJ whole genome shotgun (WGS) entry which is preliminary data.</text>
</comment>
<keyword evidence="4" id="KW-0676">Redox-active center</keyword>
<evidence type="ECO:0000256" key="3">
    <source>
        <dbReference type="ARBA" id="ARBA00023157"/>
    </source>
</evidence>
<gene>
    <name evidence="7" type="ORF">ACFFGA_14680</name>
</gene>
<dbReference type="Gene3D" id="3.40.30.10">
    <property type="entry name" value="Glutaredoxin"/>
    <property type="match status" value="1"/>
</dbReference>
<dbReference type="PANTHER" id="PTHR42852">
    <property type="entry name" value="THIOL:DISULFIDE INTERCHANGE PROTEIN DSBE"/>
    <property type="match status" value="1"/>
</dbReference>
<accession>A0ABV6QC15</accession>
<organism evidence="7 8">
    <name type="scientific">Winogradskyella pulchriflava</name>
    <dbReference type="NCBI Taxonomy" id="1110688"/>
    <lineage>
        <taxon>Bacteria</taxon>
        <taxon>Pseudomonadati</taxon>
        <taxon>Bacteroidota</taxon>
        <taxon>Flavobacteriia</taxon>
        <taxon>Flavobacteriales</taxon>
        <taxon>Flavobacteriaceae</taxon>
        <taxon>Winogradskyella</taxon>
    </lineage>
</organism>
<dbReference type="SUPFAM" id="SSF52833">
    <property type="entry name" value="Thioredoxin-like"/>
    <property type="match status" value="1"/>
</dbReference>
<dbReference type="PANTHER" id="PTHR42852:SF6">
    <property type="entry name" value="THIOL:DISULFIDE INTERCHANGE PROTEIN DSBE"/>
    <property type="match status" value="1"/>
</dbReference>
<dbReference type="InterPro" id="IPR013740">
    <property type="entry name" value="Redoxin"/>
</dbReference>
<dbReference type="InterPro" id="IPR013766">
    <property type="entry name" value="Thioredoxin_domain"/>
</dbReference>
<sequence length="450" mass="51501">MKKLFILCIAATMFACKQDPKIDYALFSGKIENPTDKTVIVFDGREKVKEMVLSENGTFADTLKIESGYYTLRHGKESSTIYLDPENDIDMTLNTKSFDETLKYSGKGSENNNYLAAKFLADEKSNIDYAKTFALDEADFLKAVNDIKNSKQELLNNAKNISDQFRALEQKNTEYEYLANLQNYKSYHHYYAKKAMYKPSEDFNKIINNVDYNNAEDYAILGSYKRLALSHYSNKIGDSDNPKEVFEDINQNTFPALKDDLAKKMIYEISPNNEHNEAYYNGLMALSSDEDFKNQLTTKFNTVNKLSKGKPSPKFTDYENHKGGTTSLDDLMGKYVYIDVWATWCGPCIREIPSLKEVEKQFHNKNIEFVSVSIDNDAAHDKWVTMVKEKELGGIQLIADNDWNSKFVKDYAIQGIPRFILIDPEGKIVNADAPRPSDPKLVELFIELKI</sequence>
<evidence type="ECO:0000256" key="1">
    <source>
        <dbReference type="ARBA" id="ARBA00004196"/>
    </source>
</evidence>
<evidence type="ECO:0000259" key="6">
    <source>
        <dbReference type="PROSITE" id="PS51352"/>
    </source>
</evidence>
<keyword evidence="3" id="KW-1015">Disulfide bond</keyword>
<evidence type="ECO:0000256" key="4">
    <source>
        <dbReference type="ARBA" id="ARBA00023284"/>
    </source>
</evidence>